<organism evidence="1 2">
    <name type="scientific">Escherichia whittamii</name>
    <dbReference type="NCBI Taxonomy" id="2762229"/>
    <lineage>
        <taxon>Bacteria</taxon>
        <taxon>Pseudomonadati</taxon>
        <taxon>Pseudomonadota</taxon>
        <taxon>Gammaproteobacteria</taxon>
        <taxon>Enterobacterales</taxon>
        <taxon>Enterobacteriaceae</taxon>
        <taxon>Escherichia</taxon>
    </lineage>
</organism>
<evidence type="ECO:0000313" key="2">
    <source>
        <dbReference type="Proteomes" id="UP000605603"/>
    </source>
</evidence>
<reference evidence="1 2" key="1">
    <citation type="submission" date="2020-08" db="EMBL/GenBank/DDBJ databases">
        <title>A Genomic Blueprint of the Chicken Gut Microbiome.</title>
        <authorList>
            <person name="Gilroy R."/>
            <person name="Ravi A."/>
            <person name="Getino M."/>
            <person name="Pursley I."/>
            <person name="Horton D.L."/>
            <person name="Alikhan N.-F."/>
            <person name="Baker D."/>
            <person name="Gharbi K."/>
            <person name="Hall N."/>
            <person name="Watson M."/>
            <person name="Adriaenssens E.M."/>
            <person name="Foster-Nyarko E."/>
            <person name="Jarju S."/>
            <person name="Secka A."/>
            <person name="Antonio M."/>
            <person name="Oren A."/>
            <person name="Chaudhuri R."/>
            <person name="La Ragione R.M."/>
            <person name="Hildebrand F."/>
            <person name="Pallen M.J."/>
        </authorList>
    </citation>
    <scope>NUCLEOTIDE SEQUENCE [LARGE SCALE GENOMIC DNA]</scope>
    <source>
        <strain evidence="1 2">Sa2BVA5</strain>
    </source>
</reference>
<protein>
    <submittedName>
        <fullName evidence="1">Type II toxin-antitoxin system HigB family toxin</fullName>
    </submittedName>
</protein>
<keyword evidence="2" id="KW-1185">Reference proteome</keyword>
<dbReference type="Pfam" id="PF09907">
    <property type="entry name" value="HigB_toxin"/>
    <property type="match status" value="1"/>
</dbReference>
<sequence length="116" mass="14064">MHVISHKPFNEAIKRFPLYEDALIDLLNLLEKRAFSDPGEMKRYISSLDNFKYRDKWWVINIAGNHLRLIAYIDFRLQKCFVKHIVTHNEYDRLTTWYRSHKNENPSHSSRRLGQF</sequence>
<proteinExistence type="predicted"/>
<evidence type="ECO:0000313" key="1">
    <source>
        <dbReference type="EMBL" id="MBD7974880.1"/>
    </source>
</evidence>
<dbReference type="EMBL" id="JACSQI010000013">
    <property type="protein sequence ID" value="MBD7974880.1"/>
    <property type="molecule type" value="Genomic_DNA"/>
</dbReference>
<name>A0ABR8TH77_9ESCH</name>
<comment type="caution">
    <text evidence="1">The sequence shown here is derived from an EMBL/GenBank/DDBJ whole genome shotgun (WGS) entry which is preliminary data.</text>
</comment>
<dbReference type="Proteomes" id="UP000605603">
    <property type="component" value="Unassembled WGS sequence"/>
</dbReference>
<accession>A0ABR8TH77</accession>
<dbReference type="InterPro" id="IPR018669">
    <property type="entry name" value="Toxin_HigB"/>
</dbReference>
<gene>
    <name evidence="1" type="ORF">H9644_17855</name>
</gene>
<dbReference type="RefSeq" id="WP_064527944.1">
    <property type="nucleotide sequence ID" value="NZ_JACSQI010000013.1"/>
</dbReference>